<dbReference type="SUPFAM" id="SSF57667">
    <property type="entry name" value="beta-beta-alpha zinc fingers"/>
    <property type="match status" value="1"/>
</dbReference>
<keyword evidence="1" id="KW-0479">Metal-binding</keyword>
<organism evidence="4 5">
    <name type="scientific">Boothiomyces macroporosus</name>
    <dbReference type="NCBI Taxonomy" id="261099"/>
    <lineage>
        <taxon>Eukaryota</taxon>
        <taxon>Fungi</taxon>
        <taxon>Fungi incertae sedis</taxon>
        <taxon>Chytridiomycota</taxon>
        <taxon>Chytridiomycota incertae sedis</taxon>
        <taxon>Chytridiomycetes</taxon>
        <taxon>Rhizophydiales</taxon>
        <taxon>Terramycetaceae</taxon>
        <taxon>Boothiomyces</taxon>
    </lineage>
</organism>
<sequence>MSEISLKACSGGQHAGKWITLRGPMIKVGQTTSVDFSVEDKTPDIKTGFLIASISLEPVPQKHDSGQFKCHIPGCGRLFTRPFNLKSHLETHNPARNKSHECAECHAQFCRSQAMTSTDISMNITHKSPTLPLTPQEPTQLETQETAY</sequence>
<keyword evidence="1" id="KW-0862">Zinc</keyword>
<dbReference type="Pfam" id="PF00096">
    <property type="entry name" value="zf-C2H2"/>
    <property type="match status" value="1"/>
</dbReference>
<dbReference type="Gene3D" id="3.30.160.60">
    <property type="entry name" value="Classic Zinc Finger"/>
    <property type="match status" value="1"/>
</dbReference>
<dbReference type="PROSITE" id="PS00028">
    <property type="entry name" value="ZINC_FINGER_C2H2_1"/>
    <property type="match status" value="1"/>
</dbReference>
<keyword evidence="1" id="KW-0863">Zinc-finger</keyword>
<dbReference type="Proteomes" id="UP001210925">
    <property type="component" value="Unassembled WGS sequence"/>
</dbReference>
<dbReference type="InterPro" id="IPR013087">
    <property type="entry name" value="Znf_C2H2_type"/>
</dbReference>
<feature type="region of interest" description="Disordered" evidence="2">
    <location>
        <begin position="124"/>
        <end position="148"/>
    </location>
</feature>
<protein>
    <recommendedName>
        <fullName evidence="3">C2H2-type domain-containing protein</fullName>
    </recommendedName>
</protein>
<evidence type="ECO:0000256" key="1">
    <source>
        <dbReference type="PROSITE-ProRule" id="PRU00042"/>
    </source>
</evidence>
<gene>
    <name evidence="4" type="ORF">HK103_006999</name>
</gene>
<proteinExistence type="predicted"/>
<evidence type="ECO:0000313" key="5">
    <source>
        <dbReference type="Proteomes" id="UP001210925"/>
    </source>
</evidence>
<evidence type="ECO:0000256" key="2">
    <source>
        <dbReference type="SAM" id="MobiDB-lite"/>
    </source>
</evidence>
<evidence type="ECO:0000313" key="4">
    <source>
        <dbReference type="EMBL" id="KAJ3261044.1"/>
    </source>
</evidence>
<dbReference type="GO" id="GO:0008270">
    <property type="term" value="F:zinc ion binding"/>
    <property type="evidence" value="ECO:0007669"/>
    <property type="project" value="UniProtKB-KW"/>
</dbReference>
<dbReference type="EMBL" id="JADGKB010000008">
    <property type="protein sequence ID" value="KAJ3261044.1"/>
    <property type="molecule type" value="Genomic_DNA"/>
</dbReference>
<keyword evidence="5" id="KW-1185">Reference proteome</keyword>
<comment type="caution">
    <text evidence="4">The sequence shown here is derived from an EMBL/GenBank/DDBJ whole genome shotgun (WGS) entry which is preliminary data.</text>
</comment>
<evidence type="ECO:0000259" key="3">
    <source>
        <dbReference type="PROSITE" id="PS50157"/>
    </source>
</evidence>
<accession>A0AAD5UN68</accession>
<dbReference type="SMART" id="SM00355">
    <property type="entry name" value="ZnF_C2H2"/>
    <property type="match status" value="1"/>
</dbReference>
<reference evidence="4" key="1">
    <citation type="submission" date="2020-05" db="EMBL/GenBank/DDBJ databases">
        <title>Phylogenomic resolution of chytrid fungi.</title>
        <authorList>
            <person name="Stajich J.E."/>
            <person name="Amses K."/>
            <person name="Simmons R."/>
            <person name="Seto K."/>
            <person name="Myers J."/>
            <person name="Bonds A."/>
            <person name="Quandt C.A."/>
            <person name="Barry K."/>
            <person name="Liu P."/>
            <person name="Grigoriev I."/>
            <person name="Longcore J.E."/>
            <person name="James T.Y."/>
        </authorList>
    </citation>
    <scope>NUCLEOTIDE SEQUENCE</scope>
    <source>
        <strain evidence="4">PLAUS21</strain>
    </source>
</reference>
<dbReference type="AlphaFoldDB" id="A0AAD5UN68"/>
<name>A0AAD5UN68_9FUNG</name>
<feature type="compositionally biased region" description="Low complexity" evidence="2">
    <location>
        <begin position="129"/>
        <end position="148"/>
    </location>
</feature>
<feature type="domain" description="C2H2-type" evidence="3">
    <location>
        <begin position="68"/>
        <end position="97"/>
    </location>
</feature>
<dbReference type="InterPro" id="IPR036236">
    <property type="entry name" value="Znf_C2H2_sf"/>
</dbReference>
<dbReference type="PROSITE" id="PS50157">
    <property type="entry name" value="ZINC_FINGER_C2H2_2"/>
    <property type="match status" value="1"/>
</dbReference>